<feature type="compositionally biased region" description="Pro residues" evidence="1">
    <location>
        <begin position="15"/>
        <end position="24"/>
    </location>
</feature>
<keyword evidence="3" id="KW-1185">Reference proteome</keyword>
<comment type="caution">
    <text evidence="2">The sequence shown here is derived from an EMBL/GenBank/DDBJ whole genome shotgun (WGS) entry which is preliminary data.</text>
</comment>
<evidence type="ECO:0000256" key="1">
    <source>
        <dbReference type="SAM" id="MobiDB-lite"/>
    </source>
</evidence>
<evidence type="ECO:0000313" key="3">
    <source>
        <dbReference type="Proteomes" id="UP001187415"/>
    </source>
</evidence>
<proteinExistence type="predicted"/>
<dbReference type="AlphaFoldDB" id="A0AA88M051"/>
<dbReference type="Proteomes" id="UP001187415">
    <property type="component" value="Unassembled WGS sequence"/>
</dbReference>
<accession>A0AA88M051</accession>
<sequence length="117" mass="13146">MDEKQKTRPSVQFSPGPPPFCPRAPRPREEFRYVCPETPCYWPAAPQHVSPPPEVSLRQQENEGEEQLRVRLQNPGPICRLPAPDPGLCCPMDPSPVLLDVTTSEEKDLEAEGEKQS</sequence>
<reference evidence="2" key="1">
    <citation type="submission" date="2023-07" db="EMBL/GenBank/DDBJ databases">
        <title>Chromosome-level Genome Assembly of Striped Snakehead (Channa striata).</title>
        <authorList>
            <person name="Liu H."/>
        </authorList>
    </citation>
    <scope>NUCLEOTIDE SEQUENCE</scope>
    <source>
        <strain evidence="2">Gz</strain>
        <tissue evidence="2">Muscle</tissue>
    </source>
</reference>
<feature type="region of interest" description="Disordered" evidence="1">
    <location>
        <begin position="45"/>
        <end position="65"/>
    </location>
</feature>
<protein>
    <submittedName>
        <fullName evidence="2">Uncharacterized protein</fullName>
    </submittedName>
</protein>
<gene>
    <name evidence="2" type="ORF">Q5P01_018950</name>
</gene>
<name>A0AA88M051_CHASR</name>
<evidence type="ECO:0000313" key="2">
    <source>
        <dbReference type="EMBL" id="KAK2827916.1"/>
    </source>
</evidence>
<feature type="region of interest" description="Disordered" evidence="1">
    <location>
        <begin position="1"/>
        <end position="26"/>
    </location>
</feature>
<organism evidence="2 3">
    <name type="scientific">Channa striata</name>
    <name type="common">Snakehead murrel</name>
    <name type="synonym">Ophicephalus striatus</name>
    <dbReference type="NCBI Taxonomy" id="64152"/>
    <lineage>
        <taxon>Eukaryota</taxon>
        <taxon>Metazoa</taxon>
        <taxon>Chordata</taxon>
        <taxon>Craniata</taxon>
        <taxon>Vertebrata</taxon>
        <taxon>Euteleostomi</taxon>
        <taxon>Actinopterygii</taxon>
        <taxon>Neopterygii</taxon>
        <taxon>Teleostei</taxon>
        <taxon>Neoteleostei</taxon>
        <taxon>Acanthomorphata</taxon>
        <taxon>Anabantaria</taxon>
        <taxon>Anabantiformes</taxon>
        <taxon>Channoidei</taxon>
        <taxon>Channidae</taxon>
        <taxon>Channa</taxon>
    </lineage>
</organism>
<dbReference type="EMBL" id="JAUPFM010000015">
    <property type="protein sequence ID" value="KAK2827916.1"/>
    <property type="molecule type" value="Genomic_DNA"/>
</dbReference>